<keyword evidence="1" id="KW-0472">Membrane</keyword>
<dbReference type="AlphaFoldDB" id="A0A3N2DDR2"/>
<evidence type="ECO:0000313" key="3">
    <source>
        <dbReference type="Proteomes" id="UP000275356"/>
    </source>
</evidence>
<evidence type="ECO:0000313" key="2">
    <source>
        <dbReference type="EMBL" id="ROR97798.1"/>
    </source>
</evidence>
<protein>
    <submittedName>
        <fullName evidence="2">Uncharacterized protein</fullName>
    </submittedName>
</protein>
<keyword evidence="1" id="KW-1133">Transmembrane helix</keyword>
<gene>
    <name evidence="2" type="ORF">EDD28_2406</name>
</gene>
<keyword evidence="3" id="KW-1185">Reference proteome</keyword>
<comment type="caution">
    <text evidence="2">The sequence shown here is derived from an EMBL/GenBank/DDBJ whole genome shotgun (WGS) entry which is preliminary data.</text>
</comment>
<dbReference type="EMBL" id="RKHQ01000001">
    <property type="protein sequence ID" value="ROR97798.1"/>
    <property type="molecule type" value="Genomic_DNA"/>
</dbReference>
<organism evidence="2 3">
    <name type="scientific">Salana multivorans</name>
    <dbReference type="NCBI Taxonomy" id="120377"/>
    <lineage>
        <taxon>Bacteria</taxon>
        <taxon>Bacillati</taxon>
        <taxon>Actinomycetota</taxon>
        <taxon>Actinomycetes</taxon>
        <taxon>Micrococcales</taxon>
        <taxon>Beutenbergiaceae</taxon>
        <taxon>Salana</taxon>
    </lineage>
</organism>
<evidence type="ECO:0000256" key="1">
    <source>
        <dbReference type="SAM" id="Phobius"/>
    </source>
</evidence>
<sequence length="77" mass="8093">MDPLVMGLVVLPVLAGVIGFVGWLVLTTGDGGQFPMVLFGVSGLLALWGTISLIVGAYRLLSAVQVHLRIGQFGDLR</sequence>
<proteinExistence type="predicted"/>
<feature type="transmembrane region" description="Helical" evidence="1">
    <location>
        <begin position="7"/>
        <end position="26"/>
    </location>
</feature>
<reference evidence="2 3" key="1">
    <citation type="submission" date="2018-11" db="EMBL/GenBank/DDBJ databases">
        <title>Sequencing the genomes of 1000 actinobacteria strains.</title>
        <authorList>
            <person name="Klenk H.-P."/>
        </authorList>
    </citation>
    <scope>NUCLEOTIDE SEQUENCE [LARGE SCALE GENOMIC DNA]</scope>
    <source>
        <strain evidence="2 3">DSM 13521</strain>
    </source>
</reference>
<dbReference type="Proteomes" id="UP000275356">
    <property type="component" value="Unassembled WGS sequence"/>
</dbReference>
<name>A0A3N2DDR2_9MICO</name>
<keyword evidence="1" id="KW-0812">Transmembrane</keyword>
<feature type="transmembrane region" description="Helical" evidence="1">
    <location>
        <begin position="38"/>
        <end position="61"/>
    </location>
</feature>
<accession>A0A3N2DDR2</accession>